<reference evidence="1" key="3">
    <citation type="submission" date="2023-05" db="EMBL/GenBank/DDBJ databases">
        <authorList>
            <person name="Smith C.H."/>
        </authorList>
    </citation>
    <scope>NUCLEOTIDE SEQUENCE</scope>
    <source>
        <strain evidence="1">CHS0354</strain>
        <tissue evidence="1">Mantle</tissue>
    </source>
</reference>
<accession>A0AAE0RWI0</accession>
<dbReference type="Proteomes" id="UP001195483">
    <property type="component" value="Unassembled WGS sequence"/>
</dbReference>
<evidence type="ECO:0000313" key="2">
    <source>
        <dbReference type="Proteomes" id="UP001195483"/>
    </source>
</evidence>
<dbReference type="EMBL" id="JAEAOA010000474">
    <property type="protein sequence ID" value="KAK3580962.1"/>
    <property type="molecule type" value="Genomic_DNA"/>
</dbReference>
<evidence type="ECO:0000313" key="1">
    <source>
        <dbReference type="EMBL" id="KAK3580962.1"/>
    </source>
</evidence>
<dbReference type="AlphaFoldDB" id="A0AAE0RWI0"/>
<protein>
    <submittedName>
        <fullName evidence="1">Uncharacterized protein</fullName>
    </submittedName>
</protein>
<comment type="caution">
    <text evidence="1">The sequence shown here is derived from an EMBL/GenBank/DDBJ whole genome shotgun (WGS) entry which is preliminary data.</text>
</comment>
<reference evidence="1" key="2">
    <citation type="journal article" date="2021" name="Genome Biol. Evol.">
        <title>Developing a high-quality reference genome for a parasitic bivalve with doubly uniparental inheritance (Bivalvia: Unionida).</title>
        <authorList>
            <person name="Smith C.H."/>
        </authorList>
    </citation>
    <scope>NUCLEOTIDE SEQUENCE</scope>
    <source>
        <strain evidence="1">CHS0354</strain>
        <tissue evidence="1">Mantle</tissue>
    </source>
</reference>
<reference evidence="1" key="1">
    <citation type="journal article" date="2021" name="Genome Biol. Evol.">
        <title>A High-Quality Reference Genome for a Parasitic Bivalve with Doubly Uniparental Inheritance (Bivalvia: Unionida).</title>
        <authorList>
            <person name="Smith C.H."/>
        </authorList>
    </citation>
    <scope>NUCLEOTIDE SEQUENCE</scope>
    <source>
        <strain evidence="1">CHS0354</strain>
    </source>
</reference>
<sequence>MLPPDLELSSAPCTIGPQVCTCNAARGIDNVASLGEENNRPAVEEDGLEYCQSTLLPLEEFRVPGAAQPSGAHMQEEGDR</sequence>
<gene>
    <name evidence="1" type="ORF">CHS0354_006989</name>
</gene>
<name>A0AAE0RWI0_9BIVA</name>
<proteinExistence type="predicted"/>
<keyword evidence="2" id="KW-1185">Reference proteome</keyword>
<organism evidence="1 2">
    <name type="scientific">Potamilus streckersoni</name>
    <dbReference type="NCBI Taxonomy" id="2493646"/>
    <lineage>
        <taxon>Eukaryota</taxon>
        <taxon>Metazoa</taxon>
        <taxon>Spiralia</taxon>
        <taxon>Lophotrochozoa</taxon>
        <taxon>Mollusca</taxon>
        <taxon>Bivalvia</taxon>
        <taxon>Autobranchia</taxon>
        <taxon>Heteroconchia</taxon>
        <taxon>Palaeoheterodonta</taxon>
        <taxon>Unionida</taxon>
        <taxon>Unionoidea</taxon>
        <taxon>Unionidae</taxon>
        <taxon>Ambleminae</taxon>
        <taxon>Lampsilini</taxon>
        <taxon>Potamilus</taxon>
    </lineage>
</organism>